<sequence>MRRIALKGVIPPVPTIVDGQGNLDETGMGKVIDRLVASDVQGLLFLGSGGEFCHMGTPLRKEVAEFVISHVNGRLPVLIGVGAPGTAEVVDLGRHARENGADGVLVINPYYALLSQEHLEYHYRTIAERLDLPIFLYNFPALTGQDINIPLIQSLAKSCPNIVGIKDTVDTISHTRSIITTVKAERSDFMVFAGFDEYLLDNLILGGDGAIPASSNIAPEICCGIHRAVEARDMETAITLQRRLAQLVRLYALEPAHFGVIKEAMRMMGLDISTAPLPPITVLSEEKKTILRTILERSGLSPHPA</sequence>
<gene>
    <name evidence="6" type="ORF">CWS72_15710</name>
</gene>
<feature type="active site" description="Proton donor/acceptor" evidence="4">
    <location>
        <position position="137"/>
    </location>
</feature>
<feature type="binding site" evidence="5">
    <location>
        <position position="211"/>
    </location>
    <ligand>
        <name>pyruvate</name>
        <dbReference type="ChEBI" id="CHEBI:15361"/>
    </ligand>
</feature>
<organism evidence="6 7">
    <name type="scientific">Telmatospirillum siberiense</name>
    <dbReference type="NCBI Taxonomy" id="382514"/>
    <lineage>
        <taxon>Bacteria</taxon>
        <taxon>Pseudomonadati</taxon>
        <taxon>Pseudomonadota</taxon>
        <taxon>Alphaproteobacteria</taxon>
        <taxon>Rhodospirillales</taxon>
        <taxon>Rhodospirillaceae</taxon>
        <taxon>Telmatospirillum</taxon>
    </lineage>
</organism>
<dbReference type="InterPro" id="IPR002220">
    <property type="entry name" value="DapA-like"/>
</dbReference>
<comment type="caution">
    <text evidence="6">The sequence shown here is derived from an EMBL/GenBank/DDBJ whole genome shotgun (WGS) entry which is preliminary data.</text>
</comment>
<dbReference type="InterPro" id="IPR020625">
    <property type="entry name" value="Schiff_base-form_aldolases_AS"/>
</dbReference>
<accession>A0A2N3PT18</accession>
<feature type="active site" description="Schiff-base intermediate with substrate" evidence="4">
    <location>
        <position position="166"/>
    </location>
</feature>
<comment type="similarity">
    <text evidence="3">Belongs to the DapA family.</text>
</comment>
<keyword evidence="1 3" id="KW-0456">Lyase</keyword>
<dbReference type="GO" id="GO:0005829">
    <property type="term" value="C:cytosol"/>
    <property type="evidence" value="ECO:0007669"/>
    <property type="project" value="TreeGrafter"/>
</dbReference>
<evidence type="ECO:0000256" key="1">
    <source>
        <dbReference type="ARBA" id="ARBA00023239"/>
    </source>
</evidence>
<reference evidence="7" key="1">
    <citation type="submission" date="2017-12" db="EMBL/GenBank/DDBJ databases">
        <title>Draft genome sequence of Telmatospirillum siberiense 26-4b1T, an acidotolerant peatland alphaproteobacterium potentially involved in sulfur cycling.</title>
        <authorList>
            <person name="Hausmann B."/>
            <person name="Pjevac P."/>
            <person name="Schreck K."/>
            <person name="Herbold C.W."/>
            <person name="Daims H."/>
            <person name="Wagner M."/>
            <person name="Pester M."/>
            <person name="Loy A."/>
        </authorList>
    </citation>
    <scope>NUCLEOTIDE SEQUENCE [LARGE SCALE GENOMIC DNA]</scope>
    <source>
        <strain evidence="7">26-4b1</strain>
    </source>
</reference>
<dbReference type="PANTHER" id="PTHR12128:SF28">
    <property type="entry name" value="2-DEHYDRO-3-DEOXY-D-GLUCONATE ALDOLASE YAGE-RELATED"/>
    <property type="match status" value="1"/>
</dbReference>
<dbReference type="Proteomes" id="UP000233293">
    <property type="component" value="Unassembled WGS sequence"/>
</dbReference>
<dbReference type="AlphaFoldDB" id="A0A2N3PT18"/>
<keyword evidence="7" id="KW-1185">Reference proteome</keyword>
<evidence type="ECO:0000256" key="5">
    <source>
        <dbReference type="PIRSR" id="PIRSR001365-2"/>
    </source>
</evidence>
<dbReference type="PRINTS" id="PR00146">
    <property type="entry name" value="DHPICSNTHASE"/>
</dbReference>
<dbReference type="OrthoDB" id="9778880at2"/>
<dbReference type="SUPFAM" id="SSF51569">
    <property type="entry name" value="Aldolase"/>
    <property type="match status" value="1"/>
</dbReference>
<dbReference type="PROSITE" id="PS00666">
    <property type="entry name" value="DHDPS_2"/>
    <property type="match status" value="1"/>
</dbReference>
<dbReference type="CDD" id="cd00408">
    <property type="entry name" value="DHDPS-like"/>
    <property type="match status" value="1"/>
</dbReference>
<dbReference type="Pfam" id="PF00701">
    <property type="entry name" value="DHDPS"/>
    <property type="match status" value="1"/>
</dbReference>
<evidence type="ECO:0000313" key="7">
    <source>
        <dbReference type="Proteomes" id="UP000233293"/>
    </source>
</evidence>
<dbReference type="GO" id="GO:0016829">
    <property type="term" value="F:lyase activity"/>
    <property type="evidence" value="ECO:0007669"/>
    <property type="project" value="UniProtKB-KW"/>
</dbReference>
<dbReference type="PANTHER" id="PTHR12128">
    <property type="entry name" value="DIHYDRODIPICOLINATE SYNTHASE"/>
    <property type="match status" value="1"/>
</dbReference>
<proteinExistence type="inferred from homology"/>
<dbReference type="PIRSF" id="PIRSF001365">
    <property type="entry name" value="DHDPS"/>
    <property type="match status" value="1"/>
</dbReference>
<dbReference type="Gene3D" id="3.20.20.70">
    <property type="entry name" value="Aldolase class I"/>
    <property type="match status" value="1"/>
</dbReference>
<evidence type="ECO:0000256" key="2">
    <source>
        <dbReference type="ARBA" id="ARBA00023270"/>
    </source>
</evidence>
<evidence type="ECO:0000256" key="4">
    <source>
        <dbReference type="PIRSR" id="PIRSR001365-1"/>
    </source>
</evidence>
<dbReference type="EMBL" id="PIUM01000019">
    <property type="protein sequence ID" value="PKU23516.1"/>
    <property type="molecule type" value="Genomic_DNA"/>
</dbReference>
<keyword evidence="2" id="KW-0704">Schiff base</keyword>
<protein>
    <submittedName>
        <fullName evidence="6">Dihydrodipicolinate synthase family protein</fullName>
    </submittedName>
</protein>
<dbReference type="InterPro" id="IPR013785">
    <property type="entry name" value="Aldolase_TIM"/>
</dbReference>
<evidence type="ECO:0000256" key="3">
    <source>
        <dbReference type="PIRNR" id="PIRNR001365"/>
    </source>
</evidence>
<evidence type="ECO:0000313" key="6">
    <source>
        <dbReference type="EMBL" id="PKU23516.1"/>
    </source>
</evidence>
<dbReference type="SMART" id="SM01130">
    <property type="entry name" value="DHDPS"/>
    <property type="match status" value="1"/>
</dbReference>
<dbReference type="RefSeq" id="WP_101251579.1">
    <property type="nucleotide sequence ID" value="NZ_PIUM01000019.1"/>
</dbReference>
<name>A0A2N3PT18_9PROT</name>